<sequence length="187" mass="19896">MNSSSLIDLTEAPEDGVESPDIPVEDASVGVARESVTILDDSDDEVEVIEDLLNRPDAVTSASTDYAAHAHSATKLAREAPVVGPAALHWPMNDEASSLNRTPAEASTSASAMSQIARPDNAEDSGSRPLVRCSVCFEAPVNCTATNCGHVFCNTCIRQAIAVNRKCPVCRKGLNYRGITLLELKTR</sequence>
<feature type="domain" description="RING-type" evidence="6">
    <location>
        <begin position="133"/>
        <end position="171"/>
    </location>
</feature>
<keyword evidence="1" id="KW-0479">Metal-binding</keyword>
<evidence type="ECO:0000256" key="1">
    <source>
        <dbReference type="ARBA" id="ARBA00022723"/>
    </source>
</evidence>
<keyword evidence="3" id="KW-0862">Zinc</keyword>
<dbReference type="GO" id="GO:0006511">
    <property type="term" value="P:ubiquitin-dependent protein catabolic process"/>
    <property type="evidence" value="ECO:0007669"/>
    <property type="project" value="TreeGrafter"/>
</dbReference>
<dbReference type="InterPro" id="IPR013083">
    <property type="entry name" value="Znf_RING/FYVE/PHD"/>
</dbReference>
<dbReference type="GO" id="GO:0061630">
    <property type="term" value="F:ubiquitin protein ligase activity"/>
    <property type="evidence" value="ECO:0007669"/>
    <property type="project" value="InterPro"/>
</dbReference>
<dbReference type="OrthoDB" id="6270329at2759"/>
<dbReference type="GO" id="GO:0032183">
    <property type="term" value="F:SUMO binding"/>
    <property type="evidence" value="ECO:0007669"/>
    <property type="project" value="TreeGrafter"/>
</dbReference>
<dbReference type="PANTHER" id="PTHR47094">
    <property type="entry name" value="ELFLESS, ISOFORM B"/>
    <property type="match status" value="1"/>
</dbReference>
<keyword evidence="2 4" id="KW-0863">Zinc-finger</keyword>
<keyword evidence="8" id="KW-1185">Reference proteome</keyword>
<dbReference type="AlphaFoldDB" id="A0A261XW73"/>
<evidence type="ECO:0000313" key="7">
    <source>
        <dbReference type="EMBL" id="OZJ02635.1"/>
    </source>
</evidence>
<comment type="caution">
    <text evidence="7">The sequence shown here is derived from an EMBL/GenBank/DDBJ whole genome shotgun (WGS) entry which is preliminary data.</text>
</comment>
<dbReference type="SUPFAM" id="SSF57850">
    <property type="entry name" value="RING/U-box"/>
    <property type="match status" value="1"/>
</dbReference>
<evidence type="ECO:0000256" key="4">
    <source>
        <dbReference type="PROSITE-ProRule" id="PRU00175"/>
    </source>
</evidence>
<name>A0A261XW73_9FUNG</name>
<dbReference type="PROSITE" id="PS00518">
    <property type="entry name" value="ZF_RING_1"/>
    <property type="match status" value="1"/>
</dbReference>
<feature type="region of interest" description="Disordered" evidence="5">
    <location>
        <begin position="1"/>
        <end position="23"/>
    </location>
</feature>
<evidence type="ECO:0000313" key="8">
    <source>
        <dbReference type="Proteomes" id="UP000242875"/>
    </source>
</evidence>
<dbReference type="InterPro" id="IPR049627">
    <property type="entry name" value="SLX8"/>
</dbReference>
<dbReference type="Pfam" id="PF13920">
    <property type="entry name" value="zf-C3HC4_3"/>
    <property type="match status" value="1"/>
</dbReference>
<dbReference type="Gene3D" id="3.30.40.10">
    <property type="entry name" value="Zinc/RING finger domain, C3HC4 (zinc finger)"/>
    <property type="match status" value="1"/>
</dbReference>
<protein>
    <recommendedName>
        <fullName evidence="6">RING-type domain-containing protein</fullName>
    </recommendedName>
</protein>
<dbReference type="InterPro" id="IPR001841">
    <property type="entry name" value="Znf_RING"/>
</dbReference>
<dbReference type="GO" id="GO:0033768">
    <property type="term" value="C:SUMO-targeted ubiquitin ligase complex"/>
    <property type="evidence" value="ECO:0007669"/>
    <property type="project" value="TreeGrafter"/>
</dbReference>
<dbReference type="EMBL" id="MVBO01000138">
    <property type="protein sequence ID" value="OZJ02635.1"/>
    <property type="molecule type" value="Genomic_DNA"/>
</dbReference>
<dbReference type="Proteomes" id="UP000242875">
    <property type="component" value="Unassembled WGS sequence"/>
</dbReference>
<accession>A0A261XW73</accession>
<evidence type="ECO:0000256" key="5">
    <source>
        <dbReference type="SAM" id="MobiDB-lite"/>
    </source>
</evidence>
<reference evidence="7 8" key="1">
    <citation type="journal article" date="2017" name="Mycologia">
        <title>Bifiguratus adelaidae, gen. et sp. nov., a new member of Mucoromycotina in endophytic and soil-dwelling habitats.</title>
        <authorList>
            <person name="Torres-Cruz T.J."/>
            <person name="Billingsley Tobias T.L."/>
            <person name="Almatruk M."/>
            <person name="Hesse C."/>
            <person name="Kuske C.R."/>
            <person name="Desiro A."/>
            <person name="Benucci G.M."/>
            <person name="Bonito G."/>
            <person name="Stajich J.E."/>
            <person name="Dunlap C."/>
            <person name="Arnold A.E."/>
            <person name="Porras-Alfaro A."/>
        </authorList>
    </citation>
    <scope>NUCLEOTIDE SEQUENCE [LARGE SCALE GENOMIC DNA]</scope>
    <source>
        <strain evidence="7 8">AZ0501</strain>
    </source>
</reference>
<dbReference type="PANTHER" id="PTHR47094:SF1">
    <property type="entry name" value="RING-TYPE E3 UBIQUITIN TRANSFERASE"/>
    <property type="match status" value="1"/>
</dbReference>
<dbReference type="PROSITE" id="PS50089">
    <property type="entry name" value="ZF_RING_2"/>
    <property type="match status" value="1"/>
</dbReference>
<dbReference type="InterPro" id="IPR017907">
    <property type="entry name" value="Znf_RING_CS"/>
</dbReference>
<dbReference type="GO" id="GO:0140082">
    <property type="term" value="F:SUMO-ubiquitin ligase activity"/>
    <property type="evidence" value="ECO:0007669"/>
    <property type="project" value="TreeGrafter"/>
</dbReference>
<organism evidence="7 8">
    <name type="scientific">Bifiguratus adelaidae</name>
    <dbReference type="NCBI Taxonomy" id="1938954"/>
    <lineage>
        <taxon>Eukaryota</taxon>
        <taxon>Fungi</taxon>
        <taxon>Fungi incertae sedis</taxon>
        <taxon>Mucoromycota</taxon>
        <taxon>Mucoromycotina</taxon>
        <taxon>Endogonomycetes</taxon>
        <taxon>Endogonales</taxon>
        <taxon>Endogonales incertae sedis</taxon>
        <taxon>Bifiguratus</taxon>
    </lineage>
</organism>
<dbReference type="SMART" id="SM00184">
    <property type="entry name" value="RING"/>
    <property type="match status" value="1"/>
</dbReference>
<feature type="region of interest" description="Disordered" evidence="5">
    <location>
        <begin position="97"/>
        <end position="127"/>
    </location>
</feature>
<evidence type="ECO:0000259" key="6">
    <source>
        <dbReference type="PROSITE" id="PS50089"/>
    </source>
</evidence>
<dbReference type="GO" id="GO:0008270">
    <property type="term" value="F:zinc ion binding"/>
    <property type="evidence" value="ECO:0007669"/>
    <property type="project" value="UniProtKB-KW"/>
</dbReference>
<evidence type="ECO:0000256" key="2">
    <source>
        <dbReference type="ARBA" id="ARBA00022771"/>
    </source>
</evidence>
<evidence type="ECO:0000256" key="3">
    <source>
        <dbReference type="ARBA" id="ARBA00022833"/>
    </source>
</evidence>
<feature type="compositionally biased region" description="Polar residues" evidence="5">
    <location>
        <begin position="97"/>
        <end position="114"/>
    </location>
</feature>
<proteinExistence type="predicted"/>
<gene>
    <name evidence="7" type="ORF">BZG36_04163</name>
</gene>